<protein>
    <submittedName>
        <fullName evidence="2">Uncharacterized protein</fullName>
    </submittedName>
</protein>
<comment type="caution">
    <text evidence="2">The sequence shown here is derived from an EMBL/GenBank/DDBJ whole genome shotgun (WGS) entry which is preliminary data.</text>
</comment>
<sequence length="480" mass="53796">MGAEADVSEGPAAKDGDPRLVDVAPRGDIVLDVTFETSPETLKKCRKAAQAAAKKRGPSSRPESLVVAQPAFHAKVRVAYRASLDALMKHSKYFANLLSNPHFQESKLITDAHARIASQDREPKDAEASELPWIPISDDDEATRMAGRESIFEDLLLILHGKSPKATHATMSYVTTLAITADRFDCAPVISHGLKDELKFKWPNTRTRPYRDDAGRLTDVEQTLRQKILASWLLNRPVLQASTKELILRGSRIWYTFNDAEADADAGASWWNLSDGLEYELQYRRECILNTIASVQRHFLDLYSSRERQCKLGYDSSAACDSFQLGQMLKFLLSKNLAFLVDFSPASLDSLPDASMLDIEDLLSTLKQCPNYQIDKHHTNCGLRIRIEPIVDYIRAMLSSDAVFVSPSDWSRNRAAVSWAASTKEANGDGRVEEERPGRAFAFTRALANDPRLRYEGTMYASSMAKKLFLAESWDWTPEI</sequence>
<reference evidence="2" key="1">
    <citation type="submission" date="2021-10" db="EMBL/GenBank/DDBJ databases">
        <authorList>
            <person name="Piombo E."/>
        </authorList>
    </citation>
    <scope>NUCLEOTIDE SEQUENCE</scope>
</reference>
<dbReference type="AlphaFoldDB" id="A0A9N9Y0M9"/>
<dbReference type="EMBL" id="CABFNO020001301">
    <property type="protein sequence ID" value="CAG9979442.1"/>
    <property type="molecule type" value="Genomic_DNA"/>
</dbReference>
<keyword evidence="3" id="KW-1185">Reference proteome</keyword>
<dbReference type="Proteomes" id="UP000754883">
    <property type="component" value="Unassembled WGS sequence"/>
</dbReference>
<dbReference type="OrthoDB" id="5398371at2759"/>
<name>A0A9N9Y0M9_9HYPO</name>
<accession>A0A9N9Y0M9</accession>
<organism evidence="2 3">
    <name type="scientific">Clonostachys byssicola</name>
    <dbReference type="NCBI Taxonomy" id="160290"/>
    <lineage>
        <taxon>Eukaryota</taxon>
        <taxon>Fungi</taxon>
        <taxon>Dikarya</taxon>
        <taxon>Ascomycota</taxon>
        <taxon>Pezizomycotina</taxon>
        <taxon>Sordariomycetes</taxon>
        <taxon>Hypocreomycetidae</taxon>
        <taxon>Hypocreales</taxon>
        <taxon>Bionectriaceae</taxon>
        <taxon>Clonostachys</taxon>
    </lineage>
</organism>
<feature type="region of interest" description="Disordered" evidence="1">
    <location>
        <begin position="1"/>
        <end position="21"/>
    </location>
</feature>
<gene>
    <name evidence="2" type="ORF">CBYS24578_00004904</name>
</gene>
<evidence type="ECO:0000256" key="1">
    <source>
        <dbReference type="SAM" id="MobiDB-lite"/>
    </source>
</evidence>
<evidence type="ECO:0000313" key="2">
    <source>
        <dbReference type="EMBL" id="CAG9979442.1"/>
    </source>
</evidence>
<proteinExistence type="predicted"/>
<evidence type="ECO:0000313" key="3">
    <source>
        <dbReference type="Proteomes" id="UP000754883"/>
    </source>
</evidence>